<dbReference type="PANTHER" id="PTHR30173:SF36">
    <property type="entry name" value="ECF RNA POLYMERASE SIGMA FACTOR SIGJ"/>
    <property type="match status" value="1"/>
</dbReference>
<evidence type="ECO:0000256" key="4">
    <source>
        <dbReference type="ARBA" id="ARBA00023082"/>
    </source>
</evidence>
<name>A0A6G4AQI8_9ACTN</name>
<dbReference type="Pfam" id="PF08281">
    <property type="entry name" value="Sigma70_r4_2"/>
    <property type="match status" value="1"/>
</dbReference>
<dbReference type="GO" id="GO:0006352">
    <property type="term" value="P:DNA-templated transcription initiation"/>
    <property type="evidence" value="ECO:0007669"/>
    <property type="project" value="InterPro"/>
</dbReference>
<dbReference type="Pfam" id="PF12680">
    <property type="entry name" value="SnoaL_2"/>
    <property type="match status" value="1"/>
</dbReference>
<evidence type="ECO:0000256" key="2">
    <source>
        <dbReference type="ARBA" id="ARBA00011344"/>
    </source>
</evidence>
<accession>A0A6G4AQI8</accession>
<dbReference type="InterPro" id="IPR036388">
    <property type="entry name" value="WH-like_DNA-bd_sf"/>
</dbReference>
<evidence type="ECO:0000313" key="10">
    <source>
        <dbReference type="EMBL" id="NEW75508.1"/>
    </source>
</evidence>
<sequence>MDTPVSPWKDRAGPQAPQAGPLPDAGSEDFLHHRELLFSIVYNMLGTVADTEDVVQETWLSWASVQDKEIANPRAYLVRIAVNHALSQMRRARRSRESYIGPWLPEPVLTGPDTPDTAIRTESVSLAMLVVLETLTPLQRAVFVLREAFAYDHAEIAAILGRSPAAVRQLAHRAKERVEARRPRYDLDRSTQRIVTERFLDAAIGGDLDALMDVLAPEVVMWSDGGGKRRAALRVVEGRDKVARLVAAVSAQLPTFDARPVQINGGPGVVLFLGGTLYAAAVFDPAPDGERVRGIYGLINPDKLGRLAESVHPPAARLAP</sequence>
<dbReference type="SUPFAM" id="SSF54427">
    <property type="entry name" value="NTF2-like"/>
    <property type="match status" value="1"/>
</dbReference>
<evidence type="ECO:0000256" key="5">
    <source>
        <dbReference type="ARBA" id="ARBA00023163"/>
    </source>
</evidence>
<evidence type="ECO:0000259" key="9">
    <source>
        <dbReference type="Pfam" id="PF12680"/>
    </source>
</evidence>
<evidence type="ECO:0000313" key="11">
    <source>
        <dbReference type="Proteomes" id="UP000476310"/>
    </source>
</evidence>
<dbReference type="NCBIfam" id="TIGR02937">
    <property type="entry name" value="sigma70-ECF"/>
    <property type="match status" value="1"/>
</dbReference>
<keyword evidence="11" id="KW-1185">Reference proteome</keyword>
<dbReference type="GO" id="GO:0003677">
    <property type="term" value="F:DNA binding"/>
    <property type="evidence" value="ECO:0007669"/>
    <property type="project" value="InterPro"/>
</dbReference>
<dbReference type="InterPro" id="IPR013324">
    <property type="entry name" value="RNA_pol_sigma_r3/r4-like"/>
</dbReference>
<keyword evidence="4" id="KW-0731">Sigma factor</keyword>
<protein>
    <submittedName>
        <fullName evidence="10">Sigma-70 family RNA polymerase sigma factor</fullName>
    </submittedName>
</protein>
<feature type="domain" description="SnoaL-like" evidence="9">
    <location>
        <begin position="197"/>
        <end position="291"/>
    </location>
</feature>
<dbReference type="SUPFAM" id="SSF88659">
    <property type="entry name" value="Sigma3 and sigma4 domains of RNA polymerase sigma factors"/>
    <property type="match status" value="1"/>
</dbReference>
<dbReference type="InterPro" id="IPR037401">
    <property type="entry name" value="SnoaL-like"/>
</dbReference>
<dbReference type="InterPro" id="IPR052704">
    <property type="entry name" value="ECF_Sigma-70_Domain"/>
</dbReference>
<comment type="subunit">
    <text evidence="2">Interacts transiently with the RNA polymerase catalytic core formed by RpoA, RpoB, RpoC and RpoZ (2 alpha, 1 beta, 1 beta' and 1 omega subunit) to form the RNA polymerase holoenzyme that can initiate transcription.</text>
</comment>
<feature type="domain" description="RNA polymerase sigma factor 70 region 4 type 2" evidence="8">
    <location>
        <begin position="127"/>
        <end position="177"/>
    </location>
</feature>
<dbReference type="PANTHER" id="PTHR30173">
    <property type="entry name" value="SIGMA 19 FACTOR"/>
    <property type="match status" value="1"/>
</dbReference>
<keyword evidence="3" id="KW-0805">Transcription regulation</keyword>
<dbReference type="CDD" id="cd06171">
    <property type="entry name" value="Sigma70_r4"/>
    <property type="match status" value="1"/>
</dbReference>
<dbReference type="InterPro" id="IPR032710">
    <property type="entry name" value="NTF2-like_dom_sf"/>
</dbReference>
<comment type="similarity">
    <text evidence="1">Belongs to the sigma-70 factor family. ECF subfamily.</text>
</comment>
<feature type="domain" description="RNA polymerase sigma-70 region 2" evidence="7">
    <location>
        <begin position="31"/>
        <end position="94"/>
    </location>
</feature>
<dbReference type="Pfam" id="PF04542">
    <property type="entry name" value="Sigma70_r2"/>
    <property type="match status" value="1"/>
</dbReference>
<evidence type="ECO:0000256" key="6">
    <source>
        <dbReference type="SAM" id="MobiDB-lite"/>
    </source>
</evidence>
<comment type="caution">
    <text evidence="10">The sequence shown here is derived from an EMBL/GenBank/DDBJ whole genome shotgun (WGS) entry which is preliminary data.</text>
</comment>
<evidence type="ECO:0000259" key="8">
    <source>
        <dbReference type="Pfam" id="PF08281"/>
    </source>
</evidence>
<reference evidence="10" key="1">
    <citation type="submission" date="2020-02" db="EMBL/GenBank/DDBJ databases">
        <title>A new Streptomyces sp. for controlling soil-borne diseases.</title>
        <authorList>
            <person name="Li X."/>
            <person name="Tian Y."/>
            <person name="Gao K."/>
        </authorList>
    </citation>
    <scope>NUCLEOTIDE SEQUENCE [LARGE SCALE GENOMIC DNA]</scope>
    <source>
        <strain evidence="10">0250</strain>
    </source>
</reference>
<proteinExistence type="inferred from homology"/>
<dbReference type="EMBL" id="JAAIKT010000061">
    <property type="protein sequence ID" value="NEW75508.1"/>
    <property type="molecule type" value="Genomic_DNA"/>
</dbReference>
<feature type="compositionally biased region" description="Low complexity" evidence="6">
    <location>
        <begin position="13"/>
        <end position="25"/>
    </location>
</feature>
<dbReference type="RefSeq" id="WP_164433924.1">
    <property type="nucleotide sequence ID" value="NZ_JAAIKT010000061.1"/>
</dbReference>
<feature type="region of interest" description="Disordered" evidence="6">
    <location>
        <begin position="1"/>
        <end position="26"/>
    </location>
</feature>
<dbReference type="Gene3D" id="1.10.10.10">
    <property type="entry name" value="Winged helix-like DNA-binding domain superfamily/Winged helix DNA-binding domain"/>
    <property type="match status" value="1"/>
</dbReference>
<keyword evidence="5" id="KW-0804">Transcription</keyword>
<dbReference type="GO" id="GO:0016987">
    <property type="term" value="F:sigma factor activity"/>
    <property type="evidence" value="ECO:0007669"/>
    <property type="project" value="UniProtKB-KW"/>
</dbReference>
<evidence type="ECO:0000256" key="1">
    <source>
        <dbReference type="ARBA" id="ARBA00010641"/>
    </source>
</evidence>
<dbReference type="Gene3D" id="1.10.1740.10">
    <property type="match status" value="1"/>
</dbReference>
<dbReference type="AlphaFoldDB" id="A0A6G4AQI8"/>
<dbReference type="InterPro" id="IPR013249">
    <property type="entry name" value="RNA_pol_sigma70_r4_t2"/>
</dbReference>
<dbReference type="InterPro" id="IPR014284">
    <property type="entry name" value="RNA_pol_sigma-70_dom"/>
</dbReference>
<dbReference type="SUPFAM" id="SSF88946">
    <property type="entry name" value="Sigma2 domain of RNA polymerase sigma factors"/>
    <property type="match status" value="1"/>
</dbReference>
<evidence type="ECO:0000256" key="3">
    <source>
        <dbReference type="ARBA" id="ARBA00023015"/>
    </source>
</evidence>
<evidence type="ECO:0000259" key="7">
    <source>
        <dbReference type="Pfam" id="PF04542"/>
    </source>
</evidence>
<gene>
    <name evidence="10" type="ORF">G4H13_35455</name>
</gene>
<organism evidence="10 11">
    <name type="scientific">Streptomyces rhizosphaericus</name>
    <dbReference type="NCBI Taxonomy" id="114699"/>
    <lineage>
        <taxon>Bacteria</taxon>
        <taxon>Bacillati</taxon>
        <taxon>Actinomycetota</taxon>
        <taxon>Actinomycetes</taxon>
        <taxon>Kitasatosporales</taxon>
        <taxon>Streptomycetaceae</taxon>
        <taxon>Streptomyces</taxon>
        <taxon>Streptomyces violaceusniger group</taxon>
    </lineage>
</organism>
<dbReference type="InterPro" id="IPR007627">
    <property type="entry name" value="RNA_pol_sigma70_r2"/>
</dbReference>
<dbReference type="NCBIfam" id="NF007214">
    <property type="entry name" value="PRK09636.1"/>
    <property type="match status" value="1"/>
</dbReference>
<dbReference type="Gene3D" id="3.10.450.50">
    <property type="match status" value="1"/>
</dbReference>
<dbReference type="InterPro" id="IPR013325">
    <property type="entry name" value="RNA_pol_sigma_r2"/>
</dbReference>
<dbReference type="Proteomes" id="UP000476310">
    <property type="component" value="Unassembled WGS sequence"/>
</dbReference>